<feature type="transmembrane region" description="Helical" evidence="7">
    <location>
        <begin position="237"/>
        <end position="258"/>
    </location>
</feature>
<evidence type="ECO:0000256" key="6">
    <source>
        <dbReference type="ARBA" id="ARBA00023136"/>
    </source>
</evidence>
<evidence type="ECO:0000256" key="8">
    <source>
        <dbReference type="SAM" id="MobiDB-lite"/>
    </source>
</evidence>
<feature type="transmembrane region" description="Helical" evidence="7">
    <location>
        <begin position="72"/>
        <end position="90"/>
    </location>
</feature>
<name>A0A6P4AS90_ZIZJJ</name>
<comment type="subcellular location">
    <subcellularLocation>
        <location evidence="1 7">Membrane</location>
        <topology evidence="1 7">Multi-pass membrane protein</topology>
    </subcellularLocation>
</comment>
<reference evidence="9" key="1">
    <citation type="submission" date="2025-05" db="UniProtKB">
        <authorList>
            <consortium name="RefSeq"/>
        </authorList>
    </citation>
    <scope>NUCLEOTIDE SEQUENCE [LARGE SCALE GENOMIC DNA]</scope>
</reference>
<keyword evidence="5 7" id="KW-1133">Transmembrane helix</keyword>
<proteinExistence type="inferred from homology"/>
<evidence type="ECO:0000256" key="2">
    <source>
        <dbReference type="ARBA" id="ARBA00006213"/>
    </source>
</evidence>
<feature type="transmembrane region" description="Helical" evidence="7">
    <location>
        <begin position="334"/>
        <end position="352"/>
    </location>
</feature>
<dbReference type="GO" id="GO:0005345">
    <property type="term" value="F:purine nucleobase transmembrane transporter activity"/>
    <property type="evidence" value="ECO:0007669"/>
    <property type="project" value="UniProtKB-UniRule"/>
</dbReference>
<dbReference type="InterPro" id="IPR030182">
    <property type="entry name" value="PUP_plant"/>
</dbReference>
<feature type="transmembrane region" description="Helical" evidence="7">
    <location>
        <begin position="172"/>
        <end position="189"/>
    </location>
</feature>
<gene>
    <name evidence="10" type="primary">LOC107426372</name>
</gene>
<accession>A0A6P4AS90</accession>
<evidence type="ECO:0000256" key="7">
    <source>
        <dbReference type="RuleBase" id="RU368015"/>
    </source>
</evidence>
<dbReference type="KEGG" id="zju:107426372"/>
<feature type="transmembrane region" description="Helical" evidence="7">
    <location>
        <begin position="201"/>
        <end position="225"/>
    </location>
</feature>
<evidence type="ECO:0000313" key="10">
    <source>
        <dbReference type="RefSeq" id="XP_015892023.3"/>
    </source>
</evidence>
<evidence type="ECO:0000256" key="4">
    <source>
        <dbReference type="ARBA" id="ARBA00022692"/>
    </source>
</evidence>
<dbReference type="RefSeq" id="XP_015892023.3">
    <property type="nucleotide sequence ID" value="XM_016036537.4"/>
</dbReference>
<dbReference type="Pfam" id="PF16913">
    <property type="entry name" value="PUNUT"/>
    <property type="match status" value="1"/>
</dbReference>
<reference evidence="10" key="2">
    <citation type="submission" date="2025-08" db="UniProtKB">
        <authorList>
            <consortium name="RefSeq"/>
        </authorList>
    </citation>
    <scope>IDENTIFICATION</scope>
    <source>
        <tissue evidence="10">Seedling</tissue>
    </source>
</reference>
<feature type="transmembrane region" description="Helical" evidence="7">
    <location>
        <begin position="140"/>
        <end position="160"/>
    </location>
</feature>
<dbReference type="InterPro" id="IPR037185">
    <property type="entry name" value="EmrE-like"/>
</dbReference>
<evidence type="ECO:0000256" key="1">
    <source>
        <dbReference type="ARBA" id="ARBA00004141"/>
    </source>
</evidence>
<feature type="transmembrane region" description="Helical" evidence="7">
    <location>
        <begin position="307"/>
        <end position="328"/>
    </location>
</feature>
<organism evidence="9 10">
    <name type="scientific">Ziziphus jujuba</name>
    <name type="common">Chinese jujube</name>
    <name type="synonym">Ziziphus sativa</name>
    <dbReference type="NCBI Taxonomy" id="326968"/>
    <lineage>
        <taxon>Eukaryota</taxon>
        <taxon>Viridiplantae</taxon>
        <taxon>Streptophyta</taxon>
        <taxon>Embryophyta</taxon>
        <taxon>Tracheophyta</taxon>
        <taxon>Spermatophyta</taxon>
        <taxon>Magnoliopsida</taxon>
        <taxon>eudicotyledons</taxon>
        <taxon>Gunneridae</taxon>
        <taxon>Pentapetalae</taxon>
        <taxon>rosids</taxon>
        <taxon>fabids</taxon>
        <taxon>Rosales</taxon>
        <taxon>Rhamnaceae</taxon>
        <taxon>Paliureae</taxon>
        <taxon>Ziziphus</taxon>
    </lineage>
</organism>
<dbReference type="GeneID" id="107426372"/>
<evidence type="ECO:0000256" key="5">
    <source>
        <dbReference type="ARBA" id="ARBA00022989"/>
    </source>
</evidence>
<evidence type="ECO:0000256" key="3">
    <source>
        <dbReference type="ARBA" id="ARBA00022448"/>
    </source>
</evidence>
<feature type="transmembrane region" description="Helical" evidence="7">
    <location>
        <begin position="110"/>
        <end position="134"/>
    </location>
</feature>
<keyword evidence="4 7" id="KW-0812">Transmembrane</keyword>
<dbReference type="SUPFAM" id="SSF103481">
    <property type="entry name" value="Multidrug resistance efflux transporter EmrE"/>
    <property type="match status" value="1"/>
</dbReference>
<keyword evidence="6 7" id="KW-0472">Membrane</keyword>
<protein>
    <recommendedName>
        <fullName evidence="7">Probable purine permease</fullName>
    </recommendedName>
</protein>
<feature type="transmembrane region" description="Helical" evidence="7">
    <location>
        <begin position="278"/>
        <end position="302"/>
    </location>
</feature>
<comment type="similarity">
    <text evidence="2 7">Belongs to the purine permeases (TC 2.A.7.14) family.</text>
</comment>
<dbReference type="PANTHER" id="PTHR31376">
    <property type="entry name" value="OS09G0467300 PROTEIN-RELATED"/>
    <property type="match status" value="1"/>
</dbReference>
<dbReference type="GO" id="GO:0016020">
    <property type="term" value="C:membrane"/>
    <property type="evidence" value="ECO:0007669"/>
    <property type="project" value="UniProtKB-SubCell"/>
</dbReference>
<sequence>MGAPDHLQLNITQDEEDANEANSSEQTNVSNRSKNYTRWLKIAIYSLCSLFGQLAATLLVRCYYDKGGKSQWMGALTQLAGFPILLPFYFTSAARKIPTADIIHSSSKPFVFPLVYIVLGLVFAADCLLFSLGLKYLPASTFSLISASQLAFNAFFSFFLNSQKFTPATTNSLVILTISSTLLLFQSDSSDPSNVSKAKHVLGLICTISASAGYGLMLSLTQCAFEKIIKRETFSTILNMTMYQSLVATCAALVGLFASGEWKGLTEEMHAFELGKASYALTLTWATISWQTFNFGTIGLILEVSSVFSNVVCVLGLPFIPILAVIVFHDKMHGIKVMALLLACWGFTSYMYQHYIDYHKSKSENTNVNGGDRASQQEETNGE</sequence>
<dbReference type="AlphaFoldDB" id="A0A6P4AS90"/>
<keyword evidence="9" id="KW-1185">Reference proteome</keyword>
<keyword evidence="3 7" id="KW-0813">Transport</keyword>
<dbReference type="InParanoid" id="A0A6P4AS90"/>
<dbReference type="GO" id="GO:0015211">
    <property type="term" value="F:purine nucleoside transmembrane transporter activity"/>
    <property type="evidence" value="ECO:0007669"/>
    <property type="project" value="UniProtKB-UniRule"/>
</dbReference>
<feature type="compositionally biased region" description="Polar residues" evidence="8">
    <location>
        <begin position="20"/>
        <end position="29"/>
    </location>
</feature>
<feature type="region of interest" description="Disordered" evidence="8">
    <location>
        <begin position="1"/>
        <end position="29"/>
    </location>
</feature>
<evidence type="ECO:0000313" key="9">
    <source>
        <dbReference type="Proteomes" id="UP001652623"/>
    </source>
</evidence>
<dbReference type="PANTHER" id="PTHR31376:SF17">
    <property type="entry name" value="PURINE PERMEASE 21-RELATED"/>
    <property type="match status" value="1"/>
</dbReference>
<feature type="transmembrane region" description="Helical" evidence="7">
    <location>
        <begin position="42"/>
        <end position="60"/>
    </location>
</feature>
<dbReference type="Proteomes" id="UP001652623">
    <property type="component" value="Chromosome 1"/>
</dbReference>